<organism evidence="3 5">
    <name type="scientific">Phytophthora citrophthora</name>
    <dbReference type="NCBI Taxonomy" id="4793"/>
    <lineage>
        <taxon>Eukaryota</taxon>
        <taxon>Sar</taxon>
        <taxon>Stramenopiles</taxon>
        <taxon>Oomycota</taxon>
        <taxon>Peronosporomycetes</taxon>
        <taxon>Peronosporales</taxon>
        <taxon>Peronosporaceae</taxon>
        <taxon>Phytophthora</taxon>
    </lineage>
</organism>
<feature type="coiled-coil region" evidence="1">
    <location>
        <begin position="36"/>
        <end position="63"/>
    </location>
</feature>
<proteinExistence type="predicted"/>
<dbReference type="Proteomes" id="UP001259832">
    <property type="component" value="Unassembled WGS sequence"/>
</dbReference>
<comment type="caution">
    <text evidence="3">The sequence shown here is derived from an EMBL/GenBank/DDBJ whole genome shotgun (WGS) entry which is preliminary data.</text>
</comment>
<feature type="compositionally biased region" description="Polar residues" evidence="2">
    <location>
        <begin position="16"/>
        <end position="30"/>
    </location>
</feature>
<keyword evidence="1" id="KW-0175">Coiled coil</keyword>
<sequence length="137" mass="15829">MVQRKHPKNHGKRQAATFSGSHMPATTQSEKLPVELENLKVRIQDLQTTTAKLQASVESLKNSIKMLQYVDERYRTLIKLRLFEEYMVKRLEPVGTKSSLEYLPTPEEAAQVVLEAEDDHFIELYKILYGVSPHLYV</sequence>
<feature type="region of interest" description="Disordered" evidence="2">
    <location>
        <begin position="1"/>
        <end position="32"/>
    </location>
</feature>
<keyword evidence="5" id="KW-1185">Reference proteome</keyword>
<feature type="compositionally biased region" description="Basic residues" evidence="2">
    <location>
        <begin position="1"/>
        <end position="13"/>
    </location>
</feature>
<evidence type="ECO:0000313" key="5">
    <source>
        <dbReference type="Proteomes" id="UP001259832"/>
    </source>
</evidence>
<evidence type="ECO:0000313" key="4">
    <source>
        <dbReference type="EMBL" id="KAK1946728.1"/>
    </source>
</evidence>
<name>A0AAD9GZD0_9STRA</name>
<dbReference type="EMBL" id="JASMQC010000003">
    <property type="protein sequence ID" value="KAK1946726.1"/>
    <property type="molecule type" value="Genomic_DNA"/>
</dbReference>
<accession>A0AAD9GZD0</accession>
<gene>
    <name evidence="3" type="ORF">P3T76_002278</name>
    <name evidence="4" type="ORF">P3T76_002280</name>
</gene>
<evidence type="ECO:0000256" key="1">
    <source>
        <dbReference type="SAM" id="Coils"/>
    </source>
</evidence>
<dbReference type="AlphaFoldDB" id="A0AAD9GZD0"/>
<evidence type="ECO:0000256" key="2">
    <source>
        <dbReference type="SAM" id="MobiDB-lite"/>
    </source>
</evidence>
<evidence type="ECO:0000313" key="3">
    <source>
        <dbReference type="EMBL" id="KAK1946726.1"/>
    </source>
</evidence>
<dbReference type="EMBL" id="JASMQC010000003">
    <property type="protein sequence ID" value="KAK1946728.1"/>
    <property type="molecule type" value="Genomic_DNA"/>
</dbReference>
<protein>
    <submittedName>
        <fullName evidence="3">Uncharacterized protein</fullName>
    </submittedName>
</protein>
<reference evidence="3" key="1">
    <citation type="submission" date="2023-08" db="EMBL/GenBank/DDBJ databases">
        <title>Reference Genome Resource for the Citrus Pathogen Phytophthora citrophthora.</title>
        <authorList>
            <person name="Moller H."/>
            <person name="Coetzee B."/>
            <person name="Rose L.J."/>
            <person name="Van Niekerk J.M."/>
        </authorList>
    </citation>
    <scope>NUCLEOTIDE SEQUENCE</scope>
    <source>
        <strain evidence="3">STE-U-9442</strain>
    </source>
</reference>